<feature type="domain" description="Integrase catalytic" evidence="2">
    <location>
        <begin position="260"/>
        <end position="455"/>
    </location>
</feature>
<accession>A0A4Y9VST5</accession>
<gene>
    <name evidence="3" type="ORF">C3Y98_04415</name>
</gene>
<dbReference type="OrthoDB" id="9816028at2"/>
<dbReference type="SUPFAM" id="SSF53098">
    <property type="entry name" value="Ribonuclease H-like"/>
    <property type="match status" value="1"/>
</dbReference>
<dbReference type="Gene3D" id="3.30.420.10">
    <property type="entry name" value="Ribonuclease H-like superfamily/Ribonuclease H"/>
    <property type="match status" value="1"/>
</dbReference>
<keyword evidence="4" id="KW-1185">Reference proteome</keyword>
<evidence type="ECO:0000256" key="1">
    <source>
        <dbReference type="SAM" id="MobiDB-lite"/>
    </source>
</evidence>
<dbReference type="Proteomes" id="UP000297706">
    <property type="component" value="Unassembled WGS sequence"/>
</dbReference>
<dbReference type="InterPro" id="IPR001584">
    <property type="entry name" value="Integrase_cat-core"/>
</dbReference>
<dbReference type="InterPro" id="IPR012337">
    <property type="entry name" value="RNaseH-like_sf"/>
</dbReference>
<name>A0A4Y9VST5_9PROT</name>
<evidence type="ECO:0000259" key="2">
    <source>
        <dbReference type="PROSITE" id="PS50994"/>
    </source>
</evidence>
<dbReference type="InterPro" id="IPR036397">
    <property type="entry name" value="RNaseH_sf"/>
</dbReference>
<evidence type="ECO:0000313" key="3">
    <source>
        <dbReference type="EMBL" id="TFW72355.1"/>
    </source>
</evidence>
<dbReference type="PANTHER" id="PTHR35004">
    <property type="entry name" value="TRANSPOSASE RV3428C-RELATED"/>
    <property type="match status" value="1"/>
</dbReference>
<protein>
    <recommendedName>
        <fullName evidence="2">Integrase catalytic domain-containing protein</fullName>
    </recommendedName>
</protein>
<reference evidence="3 4" key="1">
    <citation type="submission" date="2018-02" db="EMBL/GenBank/DDBJ databases">
        <title>A novel lanthanide dependent methylotroph, Methylotenera sp. La3113.</title>
        <authorList>
            <person name="Lv H."/>
            <person name="Tani A."/>
        </authorList>
    </citation>
    <scope>NUCLEOTIDE SEQUENCE [LARGE SCALE GENOMIC DNA]</scope>
    <source>
        <strain evidence="3 4">La3113</strain>
    </source>
</reference>
<comment type="caution">
    <text evidence="3">The sequence shown here is derived from an EMBL/GenBank/DDBJ whole genome shotgun (WGS) entry which is preliminary data.</text>
</comment>
<evidence type="ECO:0000313" key="4">
    <source>
        <dbReference type="Proteomes" id="UP000297706"/>
    </source>
</evidence>
<feature type="compositionally biased region" description="Basic and acidic residues" evidence="1">
    <location>
        <begin position="648"/>
        <end position="657"/>
    </location>
</feature>
<dbReference type="PANTHER" id="PTHR35004:SF6">
    <property type="entry name" value="TRANSPOSASE"/>
    <property type="match status" value="1"/>
</dbReference>
<dbReference type="GO" id="GO:0003676">
    <property type="term" value="F:nucleic acid binding"/>
    <property type="evidence" value="ECO:0007669"/>
    <property type="project" value="InterPro"/>
</dbReference>
<dbReference type="GO" id="GO:0015074">
    <property type="term" value="P:DNA integration"/>
    <property type="evidence" value="ECO:0007669"/>
    <property type="project" value="InterPro"/>
</dbReference>
<sequence>MLRFCFKKGLVFLEGQIRRELIRRLATGKIQFELETGELQNYGDSEVLAHWSSGRWSIDETSLGSLNDVIYLATPRDLATYPEHLQEIARYREQYINAIQPEKTPFHIKKWRERISEVAVGFKDPKPPAPTTVYGWWRRYRNLKTINSLLPRTARLATQSRGQRYSIFEDVITEIYLGKQKLPKSDVYEAVVLRVSRLNAARPVEDQIRAPARATIYRWINQLHQDIVDASRLGSEAARAKYRMVLGTVKVETVLERVEIDHTPLDVLVIDPDTKIPSGRTWLTLAIDRYSRMVLGFYISFNAPSSYSVLQCLRRSILPKEEWLARFPDIKGTWPCYGIPDLIALDNGMDLHSEALEKVCQEIGVQILYCPVATPEHKGSVERFFRTLAKGLIHRLPGTVFSNIDERGDYPSEDMAAIDMETLMHLMTKWIVDVYNVTRQRTLGTVPLRRWELSAPERNIELPAYPEQLAVITGIPASRTLFHYGIELDGIHYNSRRLQDMRLRAGENIKVQLKFYEEDIGYVHIYDHFAKEYIQVPALNIEYAKGLNRSTHRLIRAYARKTYGEQYSAIQLYEAKEAIQIQISEALKSKKMATRKKSANLLKVDSESVLNSEDPLTVAKSPKKIIIQAPPDLPSGLDDDLPNFNDLTMRRNEGGDL</sequence>
<feature type="region of interest" description="Disordered" evidence="1">
    <location>
        <begin position="629"/>
        <end position="657"/>
    </location>
</feature>
<dbReference type="EMBL" id="PQVH01000006">
    <property type="protein sequence ID" value="TFW72355.1"/>
    <property type="molecule type" value="Genomic_DNA"/>
</dbReference>
<dbReference type="PROSITE" id="PS50994">
    <property type="entry name" value="INTEGRASE"/>
    <property type="match status" value="1"/>
</dbReference>
<organism evidence="3 4">
    <name type="scientific">Methylotenera oryzisoli</name>
    <dbReference type="NCBI Taxonomy" id="2080758"/>
    <lineage>
        <taxon>Bacteria</taxon>
        <taxon>Pseudomonadati</taxon>
        <taxon>Pseudomonadota</taxon>
        <taxon>Betaproteobacteria</taxon>
        <taxon>Nitrosomonadales</taxon>
        <taxon>Methylophilaceae</taxon>
        <taxon>Methylotenera</taxon>
    </lineage>
</organism>
<proteinExistence type="predicted"/>
<dbReference type="AlphaFoldDB" id="A0A4Y9VST5"/>